<dbReference type="EMBL" id="PYJH01000094">
    <property type="protein sequence ID" value="PUE89627.1"/>
    <property type="molecule type" value="Genomic_DNA"/>
</dbReference>
<name>A0AA45BU71_XANCM</name>
<dbReference type="RefSeq" id="WP_078566279.1">
    <property type="nucleotide sequence ID" value="NZ_CP168195.1"/>
</dbReference>
<dbReference type="Proteomes" id="UP000251513">
    <property type="component" value="Unassembled WGS sequence"/>
</dbReference>
<proteinExistence type="predicted"/>
<accession>A0AA45BU71</accession>
<gene>
    <name evidence="1" type="ORF">C7T86_23340</name>
</gene>
<evidence type="ECO:0000313" key="1">
    <source>
        <dbReference type="EMBL" id="PUE89627.1"/>
    </source>
</evidence>
<dbReference type="AlphaFoldDB" id="A0AA45BU71"/>
<evidence type="ECO:0000313" key="2">
    <source>
        <dbReference type="Proteomes" id="UP000251513"/>
    </source>
</evidence>
<reference evidence="1 2" key="1">
    <citation type="submission" date="2018-03" db="EMBL/GenBank/DDBJ databases">
        <title>Sequencing of reference strains of Xanthomonas.</title>
        <authorList>
            <person name="Studholme D.J."/>
            <person name="Vicente J."/>
            <person name="Sarris P."/>
        </authorList>
    </citation>
    <scope>NUCLEOTIDE SEQUENCE [LARGE SCALE GENOMIC DNA]</scope>
    <source>
        <strain evidence="1 2">WHRI 5232</strain>
    </source>
</reference>
<organism evidence="1 2">
    <name type="scientific">Xanthomonas campestris pv. malvacearum</name>
    <dbReference type="NCBI Taxonomy" id="86040"/>
    <lineage>
        <taxon>Bacteria</taxon>
        <taxon>Pseudomonadati</taxon>
        <taxon>Pseudomonadota</taxon>
        <taxon>Gammaproteobacteria</taxon>
        <taxon>Lysobacterales</taxon>
        <taxon>Lysobacteraceae</taxon>
        <taxon>Xanthomonas</taxon>
    </lineage>
</organism>
<protein>
    <submittedName>
        <fullName evidence="1">Uncharacterized protein</fullName>
    </submittedName>
</protein>
<sequence length="83" mass="8824">MSPASTSPSLTPGEARTECVGYLALIWVGTRLPLKVLTSAAGHYIGTIDNEGPVSRESIEYFPSDEAATHALATGAWTQRLHP</sequence>
<comment type="caution">
    <text evidence="1">The sequence shown here is derived from an EMBL/GenBank/DDBJ whole genome shotgun (WGS) entry which is preliminary data.</text>
</comment>